<keyword evidence="3" id="KW-1185">Reference proteome</keyword>
<dbReference type="Proteomes" id="UP001596233">
    <property type="component" value="Unassembled WGS sequence"/>
</dbReference>
<proteinExistence type="predicted"/>
<organism evidence="2 3">
    <name type="scientific">Paenibacillus septentrionalis</name>
    <dbReference type="NCBI Taxonomy" id="429342"/>
    <lineage>
        <taxon>Bacteria</taxon>
        <taxon>Bacillati</taxon>
        <taxon>Bacillota</taxon>
        <taxon>Bacilli</taxon>
        <taxon>Bacillales</taxon>
        <taxon>Paenibacillaceae</taxon>
        <taxon>Paenibacillus</taxon>
    </lineage>
</organism>
<feature type="domain" description="N-acetyltransferase" evidence="1">
    <location>
        <begin position="2"/>
        <end position="141"/>
    </location>
</feature>
<reference evidence="3" key="1">
    <citation type="journal article" date="2019" name="Int. J. Syst. Evol. Microbiol.">
        <title>The Global Catalogue of Microorganisms (GCM) 10K type strain sequencing project: providing services to taxonomists for standard genome sequencing and annotation.</title>
        <authorList>
            <consortium name="The Broad Institute Genomics Platform"/>
            <consortium name="The Broad Institute Genome Sequencing Center for Infectious Disease"/>
            <person name="Wu L."/>
            <person name="Ma J."/>
        </authorList>
    </citation>
    <scope>NUCLEOTIDE SEQUENCE [LARGE SCALE GENOMIC DNA]</scope>
    <source>
        <strain evidence="3">PCU 280</strain>
    </source>
</reference>
<evidence type="ECO:0000259" key="1">
    <source>
        <dbReference type="PROSITE" id="PS51186"/>
    </source>
</evidence>
<dbReference type="Gene3D" id="3.40.630.30">
    <property type="match status" value="1"/>
</dbReference>
<evidence type="ECO:0000313" key="2">
    <source>
        <dbReference type="EMBL" id="MFC6332837.1"/>
    </source>
</evidence>
<dbReference type="EC" id="2.3.-.-" evidence="2"/>
<evidence type="ECO:0000313" key="3">
    <source>
        <dbReference type="Proteomes" id="UP001596233"/>
    </source>
</evidence>
<dbReference type="RefSeq" id="WP_379233689.1">
    <property type="nucleotide sequence ID" value="NZ_JBHSTE010000003.1"/>
</dbReference>
<dbReference type="Pfam" id="PF13673">
    <property type="entry name" value="Acetyltransf_10"/>
    <property type="match status" value="1"/>
</dbReference>
<keyword evidence="2" id="KW-0808">Transferase</keyword>
<dbReference type="InterPro" id="IPR016181">
    <property type="entry name" value="Acyl_CoA_acyltransferase"/>
</dbReference>
<dbReference type="SUPFAM" id="SSF55729">
    <property type="entry name" value="Acyl-CoA N-acyltransferases (Nat)"/>
    <property type="match status" value="1"/>
</dbReference>
<dbReference type="GO" id="GO:0016746">
    <property type="term" value="F:acyltransferase activity"/>
    <property type="evidence" value="ECO:0007669"/>
    <property type="project" value="UniProtKB-KW"/>
</dbReference>
<dbReference type="CDD" id="cd04301">
    <property type="entry name" value="NAT_SF"/>
    <property type="match status" value="1"/>
</dbReference>
<accession>A0ABW1V4X9</accession>
<dbReference type="EMBL" id="JBHSTE010000003">
    <property type="protein sequence ID" value="MFC6332837.1"/>
    <property type="molecule type" value="Genomic_DNA"/>
</dbReference>
<keyword evidence="2" id="KW-0012">Acyltransferase</keyword>
<sequence>MMNIRSIQLADYRSVKELFEEVLSEEVCEQTLVAFGRQLGWDSDLVIVAEADNDIVGVIIGTIDNNKGYYYRIVIAKAYQEQEVDKQLISALKQRFDQKKVSKIYVTADETNEPIFPLFESLGFAATDFIKSFKKLSIVAG</sequence>
<comment type="caution">
    <text evidence="2">The sequence shown here is derived from an EMBL/GenBank/DDBJ whole genome shotgun (WGS) entry which is preliminary data.</text>
</comment>
<dbReference type="PROSITE" id="PS51186">
    <property type="entry name" value="GNAT"/>
    <property type="match status" value="1"/>
</dbReference>
<gene>
    <name evidence="2" type="ORF">ACFP56_09405</name>
</gene>
<dbReference type="InterPro" id="IPR000182">
    <property type="entry name" value="GNAT_dom"/>
</dbReference>
<name>A0ABW1V4X9_9BACL</name>
<protein>
    <submittedName>
        <fullName evidence="2">GNAT family N-acetyltransferase</fullName>
        <ecNumber evidence="2">2.3.-.-</ecNumber>
    </submittedName>
</protein>